<reference evidence="2" key="2">
    <citation type="submission" date="2015-01" db="EMBL/GenBank/DDBJ databases">
        <title>Evolutionary Origins and Diversification of the Mycorrhizal Mutualists.</title>
        <authorList>
            <consortium name="DOE Joint Genome Institute"/>
            <consortium name="Mycorrhizal Genomics Consortium"/>
            <person name="Kohler A."/>
            <person name="Kuo A."/>
            <person name="Nagy L.G."/>
            <person name="Floudas D."/>
            <person name="Copeland A."/>
            <person name="Barry K.W."/>
            <person name="Cichocki N."/>
            <person name="Veneault-Fourrey C."/>
            <person name="LaButti K."/>
            <person name="Lindquist E.A."/>
            <person name="Lipzen A."/>
            <person name="Lundell T."/>
            <person name="Morin E."/>
            <person name="Murat C."/>
            <person name="Riley R."/>
            <person name="Ohm R."/>
            <person name="Sun H."/>
            <person name="Tunlid A."/>
            <person name="Henrissat B."/>
            <person name="Grigoriev I.V."/>
            <person name="Hibbett D.S."/>
            <person name="Martin F."/>
        </authorList>
    </citation>
    <scope>NUCLEOTIDE SEQUENCE [LARGE SCALE GENOMIC DNA]</scope>
    <source>
        <strain evidence="2">UH-Slu-Lm8-n1</strain>
    </source>
</reference>
<accession>A0A0D0BDX3</accession>
<proteinExistence type="predicted"/>
<evidence type="ECO:0000313" key="2">
    <source>
        <dbReference type="Proteomes" id="UP000054485"/>
    </source>
</evidence>
<protein>
    <submittedName>
        <fullName evidence="1">Uncharacterized protein</fullName>
    </submittedName>
</protein>
<evidence type="ECO:0000313" key="1">
    <source>
        <dbReference type="EMBL" id="KIK47989.1"/>
    </source>
</evidence>
<keyword evidence="2" id="KW-1185">Reference proteome</keyword>
<sequence>MTCLLAGLEVSIPRRNGRTGPGCTGCLSWYIPSSCSLHILYSICCAGERWNPLMVPIPFLRLLWTLVPNLSFCGETLIRTYMVPSCASKLVNPQLML</sequence>
<dbReference type="InParanoid" id="A0A0D0BDX3"/>
<name>A0A0D0BDX3_9AGAM</name>
<dbReference type="HOGENOM" id="CLU_2348080_0_0_1"/>
<gene>
    <name evidence="1" type="ORF">CY34DRAFT_151112</name>
</gene>
<reference evidence="1 2" key="1">
    <citation type="submission" date="2014-04" db="EMBL/GenBank/DDBJ databases">
        <authorList>
            <consortium name="DOE Joint Genome Institute"/>
            <person name="Kuo A."/>
            <person name="Ruytinx J."/>
            <person name="Rineau F."/>
            <person name="Colpaert J."/>
            <person name="Kohler A."/>
            <person name="Nagy L.G."/>
            <person name="Floudas D."/>
            <person name="Copeland A."/>
            <person name="Barry K.W."/>
            <person name="Cichocki N."/>
            <person name="Veneault-Fourrey C."/>
            <person name="LaButti K."/>
            <person name="Lindquist E.A."/>
            <person name="Lipzen A."/>
            <person name="Lundell T."/>
            <person name="Morin E."/>
            <person name="Murat C."/>
            <person name="Sun H."/>
            <person name="Tunlid A."/>
            <person name="Henrissat B."/>
            <person name="Grigoriev I.V."/>
            <person name="Hibbett D.S."/>
            <person name="Martin F."/>
            <person name="Nordberg H.P."/>
            <person name="Cantor M.N."/>
            <person name="Hua S.X."/>
        </authorList>
    </citation>
    <scope>NUCLEOTIDE SEQUENCE [LARGE SCALE GENOMIC DNA]</scope>
    <source>
        <strain evidence="1 2">UH-Slu-Lm8-n1</strain>
    </source>
</reference>
<dbReference type="EMBL" id="KN835142">
    <property type="protein sequence ID" value="KIK47989.1"/>
    <property type="molecule type" value="Genomic_DNA"/>
</dbReference>
<dbReference type="AlphaFoldDB" id="A0A0D0BDX3"/>
<dbReference type="Proteomes" id="UP000054485">
    <property type="component" value="Unassembled WGS sequence"/>
</dbReference>
<organism evidence="1 2">
    <name type="scientific">Suillus luteus UH-Slu-Lm8-n1</name>
    <dbReference type="NCBI Taxonomy" id="930992"/>
    <lineage>
        <taxon>Eukaryota</taxon>
        <taxon>Fungi</taxon>
        <taxon>Dikarya</taxon>
        <taxon>Basidiomycota</taxon>
        <taxon>Agaricomycotina</taxon>
        <taxon>Agaricomycetes</taxon>
        <taxon>Agaricomycetidae</taxon>
        <taxon>Boletales</taxon>
        <taxon>Suillineae</taxon>
        <taxon>Suillaceae</taxon>
        <taxon>Suillus</taxon>
    </lineage>
</organism>